<dbReference type="GO" id="GO:0008270">
    <property type="term" value="F:zinc ion binding"/>
    <property type="evidence" value="ECO:0007669"/>
    <property type="project" value="UniProtKB-KW"/>
</dbReference>
<feature type="domain" description="G-patch" evidence="9">
    <location>
        <begin position="230"/>
        <end position="278"/>
    </location>
</feature>
<dbReference type="PROSITE" id="PS50174">
    <property type="entry name" value="G_PATCH"/>
    <property type="match status" value="1"/>
</dbReference>
<evidence type="ECO:0000256" key="7">
    <source>
        <dbReference type="SAM" id="Coils"/>
    </source>
</evidence>
<evidence type="ECO:0000256" key="5">
    <source>
        <dbReference type="ARBA" id="ARBA00023125"/>
    </source>
</evidence>
<keyword evidence="11" id="KW-1185">Reference proteome</keyword>
<dbReference type="GO" id="GO:0005634">
    <property type="term" value="C:nucleus"/>
    <property type="evidence" value="ECO:0007669"/>
    <property type="project" value="UniProtKB-SubCell"/>
</dbReference>
<protein>
    <recommendedName>
        <fullName evidence="9">G-patch domain-containing protein</fullName>
    </recommendedName>
</protein>
<feature type="compositionally biased region" description="Basic residues" evidence="8">
    <location>
        <begin position="284"/>
        <end position="295"/>
    </location>
</feature>
<evidence type="ECO:0000256" key="8">
    <source>
        <dbReference type="SAM" id="MobiDB-lite"/>
    </source>
</evidence>
<keyword evidence="4" id="KW-0862">Zinc</keyword>
<dbReference type="PANTHER" id="PTHR46297:SF1">
    <property type="entry name" value="ZINC FINGER CCCH-TYPE WITH G PATCH DOMAIN-CONTAINING PROTEIN"/>
    <property type="match status" value="1"/>
</dbReference>
<feature type="region of interest" description="Disordered" evidence="8">
    <location>
        <begin position="320"/>
        <end position="348"/>
    </location>
</feature>
<dbReference type="PANTHER" id="PTHR46297">
    <property type="entry name" value="ZINC FINGER CCCH-TYPE WITH G PATCH DOMAIN-CONTAINING PROTEIN"/>
    <property type="match status" value="1"/>
</dbReference>
<evidence type="ECO:0000256" key="4">
    <source>
        <dbReference type="ARBA" id="ARBA00022833"/>
    </source>
</evidence>
<dbReference type="EMBL" id="JAEPRB010000083">
    <property type="protein sequence ID" value="KAG2222446.1"/>
    <property type="molecule type" value="Genomic_DNA"/>
</dbReference>
<feature type="coiled-coil region" evidence="7">
    <location>
        <begin position="15"/>
        <end position="50"/>
    </location>
</feature>
<comment type="subcellular location">
    <subcellularLocation>
        <location evidence="1">Nucleus</location>
    </subcellularLocation>
</comment>
<organism evidence="10 11">
    <name type="scientific">Circinella minor</name>
    <dbReference type="NCBI Taxonomy" id="1195481"/>
    <lineage>
        <taxon>Eukaryota</taxon>
        <taxon>Fungi</taxon>
        <taxon>Fungi incertae sedis</taxon>
        <taxon>Mucoromycota</taxon>
        <taxon>Mucoromycotina</taxon>
        <taxon>Mucoromycetes</taxon>
        <taxon>Mucorales</taxon>
        <taxon>Lichtheimiaceae</taxon>
        <taxon>Circinella</taxon>
    </lineage>
</organism>
<keyword evidence="5" id="KW-0238">DNA-binding</keyword>
<dbReference type="AlphaFoldDB" id="A0A8H7S4A4"/>
<dbReference type="SMART" id="SM00443">
    <property type="entry name" value="G_patch"/>
    <property type="match status" value="1"/>
</dbReference>
<evidence type="ECO:0000256" key="2">
    <source>
        <dbReference type="ARBA" id="ARBA00022723"/>
    </source>
</evidence>
<evidence type="ECO:0000256" key="1">
    <source>
        <dbReference type="ARBA" id="ARBA00004123"/>
    </source>
</evidence>
<dbReference type="Proteomes" id="UP000646827">
    <property type="component" value="Unassembled WGS sequence"/>
</dbReference>
<name>A0A8H7S4A4_9FUNG</name>
<keyword evidence="6" id="KW-0539">Nucleus</keyword>
<keyword evidence="7" id="KW-0175">Coiled coil</keyword>
<proteinExistence type="predicted"/>
<dbReference type="GO" id="GO:0001227">
    <property type="term" value="F:DNA-binding transcription repressor activity, RNA polymerase II-specific"/>
    <property type="evidence" value="ECO:0007669"/>
    <property type="project" value="TreeGrafter"/>
</dbReference>
<comment type="caution">
    <text evidence="10">The sequence shown here is derived from an EMBL/GenBank/DDBJ whole genome shotgun (WGS) entry which is preliminary data.</text>
</comment>
<feature type="coiled-coil region" evidence="7">
    <location>
        <begin position="351"/>
        <end position="408"/>
    </location>
</feature>
<evidence type="ECO:0000256" key="3">
    <source>
        <dbReference type="ARBA" id="ARBA00022771"/>
    </source>
</evidence>
<evidence type="ECO:0000313" key="10">
    <source>
        <dbReference type="EMBL" id="KAG2222446.1"/>
    </source>
</evidence>
<evidence type="ECO:0000313" key="11">
    <source>
        <dbReference type="Proteomes" id="UP000646827"/>
    </source>
</evidence>
<keyword evidence="3" id="KW-0863">Zinc-finger</keyword>
<dbReference type="OrthoDB" id="4822at2759"/>
<reference evidence="10 11" key="1">
    <citation type="submission" date="2020-12" db="EMBL/GenBank/DDBJ databases">
        <title>Metabolic potential, ecology and presence of endohyphal bacteria is reflected in genomic diversity of Mucoromycotina.</title>
        <authorList>
            <person name="Muszewska A."/>
            <person name="Okrasinska A."/>
            <person name="Steczkiewicz K."/>
            <person name="Drgas O."/>
            <person name="Orlowska M."/>
            <person name="Perlinska-Lenart U."/>
            <person name="Aleksandrzak-Piekarczyk T."/>
            <person name="Szatraj K."/>
            <person name="Zielenkiewicz U."/>
            <person name="Pilsyk S."/>
            <person name="Malc E."/>
            <person name="Mieczkowski P."/>
            <person name="Kruszewska J.S."/>
            <person name="Biernat P."/>
            <person name="Pawlowska J."/>
        </authorList>
    </citation>
    <scope>NUCLEOTIDE SEQUENCE [LARGE SCALE GENOMIC DNA]</scope>
    <source>
        <strain evidence="10 11">CBS 142.35</strain>
    </source>
</reference>
<gene>
    <name evidence="10" type="ORF">INT45_009458</name>
</gene>
<dbReference type="GO" id="GO:0000978">
    <property type="term" value="F:RNA polymerase II cis-regulatory region sequence-specific DNA binding"/>
    <property type="evidence" value="ECO:0007669"/>
    <property type="project" value="TreeGrafter"/>
</dbReference>
<sequence>MINEVQELLAIEPNDASLQQLLEQLDVTLNEQQQQQQQQQEEEKRNLESCVIPFSMDNHCYLLPAIIIDNINNDSNESTVFIATPITRATIPCSEFLSGRSCGCATHGITIPNNDLLPMEVLSQENYHLDQKVWVKNNNSDGIYVMATVEDHLETTGEWRVQIISTRQIKTVQTLLPVIDLLDDMHNDSSNDADDISDQNQDDDDDQIAIDIMEQKRQNHDQWAGWQQHTTGFGAKMLAKMGYVTGQGLGRESQGLVNPIEATKRRGGDRLGLGTRTASEKKKTINKKKSKKQQKQRQLQKPQVNQDIFSVMNKMLANNNSSSVENKQQQEKVQPGVSNKKEDTKSRQRDLANLHSRLASTQAELARAMDSVRRNKGTSMESQFKDQVKSIERKLDQLKSQAATLERNINRNCV</sequence>
<dbReference type="Pfam" id="PF01585">
    <property type="entry name" value="G-patch"/>
    <property type="match status" value="1"/>
</dbReference>
<evidence type="ECO:0000256" key="6">
    <source>
        <dbReference type="ARBA" id="ARBA00023242"/>
    </source>
</evidence>
<accession>A0A8H7S4A4</accession>
<dbReference type="InterPro" id="IPR000467">
    <property type="entry name" value="G_patch_dom"/>
</dbReference>
<feature type="region of interest" description="Disordered" evidence="8">
    <location>
        <begin position="249"/>
        <end position="305"/>
    </location>
</feature>
<feature type="compositionally biased region" description="Basic and acidic residues" evidence="8">
    <location>
        <begin position="339"/>
        <end position="348"/>
    </location>
</feature>
<evidence type="ECO:0000259" key="9">
    <source>
        <dbReference type="PROSITE" id="PS50174"/>
    </source>
</evidence>
<keyword evidence="2" id="KW-0479">Metal-binding</keyword>